<evidence type="ECO:0000313" key="3">
    <source>
        <dbReference type="Proteomes" id="UP000467428"/>
    </source>
</evidence>
<protein>
    <submittedName>
        <fullName evidence="2">Uncharacterized protein</fullName>
    </submittedName>
</protein>
<feature type="transmembrane region" description="Helical" evidence="1">
    <location>
        <begin position="198"/>
        <end position="217"/>
    </location>
</feature>
<feature type="transmembrane region" description="Helical" evidence="1">
    <location>
        <begin position="56"/>
        <end position="75"/>
    </location>
</feature>
<dbReference type="EMBL" id="AP022593">
    <property type="protein sequence ID" value="BBY49934.1"/>
    <property type="molecule type" value="Genomic_DNA"/>
</dbReference>
<keyword evidence="1" id="KW-0812">Transmembrane</keyword>
<accession>A0A7I7RZ57</accession>
<keyword evidence="1" id="KW-1133">Transmembrane helix</keyword>
<proteinExistence type="predicted"/>
<feature type="transmembrane region" description="Helical" evidence="1">
    <location>
        <begin position="138"/>
        <end position="158"/>
    </location>
</feature>
<gene>
    <name evidence="2" type="ORF">MARA_34020</name>
</gene>
<geneLocation type="plasmid" evidence="3">
    <name>pjcm18538 dna</name>
</geneLocation>
<sequence>MGFIDGYVKSPFAGIAPWILLSVLSGPGRFEEAASAALGLSLLTLWVGWRRAIPVHLLEVFGVAFFGVMAGLGLVASDGMIQWLESWAGEVSNVALAGFAIITLLIKRPFTVAYAKDTTPEEYWDTAQFLKVNYAISAVWAAAFTFSAIVGAIGGIVLHGEADFWTGWILPIGAMLFAVEFTEFYPDYAGADEPESRLRLLDWLPPFVLVVGIVGWVSESTSAAVGITLIVVGIAGSALMGKTRRVKT</sequence>
<dbReference type="Proteomes" id="UP000467428">
    <property type="component" value="Chromosome"/>
</dbReference>
<feature type="transmembrane region" description="Helical" evidence="1">
    <location>
        <begin position="164"/>
        <end position="186"/>
    </location>
</feature>
<name>A0A7I7RZ57_9MYCO</name>
<keyword evidence="1" id="KW-0472">Membrane</keyword>
<keyword evidence="3" id="KW-1185">Reference proteome</keyword>
<reference evidence="2 3" key="1">
    <citation type="journal article" date="2019" name="Emerg. Microbes Infect.">
        <title>Comprehensive subspecies identification of 175 nontuberculous mycobacteria species based on 7547 genomic profiles.</title>
        <authorList>
            <person name="Matsumoto Y."/>
            <person name="Kinjo T."/>
            <person name="Motooka D."/>
            <person name="Nabeya D."/>
            <person name="Jung N."/>
            <person name="Uechi K."/>
            <person name="Horii T."/>
            <person name="Iida T."/>
            <person name="Fujita J."/>
            <person name="Nakamura S."/>
        </authorList>
    </citation>
    <scope>NUCLEOTIDE SEQUENCE [LARGE SCALE GENOMIC DNA]</scope>
    <source>
        <strain evidence="2 3">JCM 18538</strain>
    </source>
</reference>
<dbReference type="AlphaFoldDB" id="A0A7I7RZ57"/>
<feature type="transmembrane region" description="Helical" evidence="1">
    <location>
        <begin position="87"/>
        <end position="106"/>
    </location>
</feature>
<organism evidence="2 3">
    <name type="scientific">Mycolicibacterium arabiense</name>
    <dbReference type="NCBI Taxonomy" id="1286181"/>
    <lineage>
        <taxon>Bacteria</taxon>
        <taxon>Bacillati</taxon>
        <taxon>Actinomycetota</taxon>
        <taxon>Actinomycetes</taxon>
        <taxon>Mycobacteriales</taxon>
        <taxon>Mycobacteriaceae</taxon>
        <taxon>Mycolicibacterium</taxon>
    </lineage>
</organism>
<evidence type="ECO:0000313" key="2">
    <source>
        <dbReference type="EMBL" id="BBY49934.1"/>
    </source>
</evidence>
<dbReference type="RefSeq" id="WP_179973470.1">
    <property type="nucleotide sequence ID" value="NZ_AP022593.1"/>
</dbReference>
<dbReference type="KEGG" id="marz:MARA_34020"/>
<feature type="transmembrane region" description="Helical" evidence="1">
    <location>
        <begin position="223"/>
        <end position="241"/>
    </location>
</feature>
<evidence type="ECO:0000256" key="1">
    <source>
        <dbReference type="SAM" id="Phobius"/>
    </source>
</evidence>